<proteinExistence type="predicted"/>
<dbReference type="PANTHER" id="PTHR40081:SF1">
    <property type="entry name" value="TAT PATHWAY SIGNAL SEQUENCE DOMAIN PROTEIN"/>
    <property type="match status" value="1"/>
</dbReference>
<dbReference type="InterPro" id="IPR048329">
    <property type="entry name" value="PcRGLX_1st"/>
</dbReference>
<dbReference type="EMBL" id="SMKQ01000265">
    <property type="protein sequence ID" value="TDD33149.1"/>
    <property type="molecule type" value="Genomic_DNA"/>
</dbReference>
<keyword evidence="4" id="KW-1185">Reference proteome</keyword>
<evidence type="ECO:0000313" key="3">
    <source>
        <dbReference type="EMBL" id="TDD33149.1"/>
    </source>
</evidence>
<name>A0A4R4XQJ9_9ACTN</name>
<evidence type="ECO:0000256" key="1">
    <source>
        <dbReference type="SAM" id="MobiDB-lite"/>
    </source>
</evidence>
<feature type="domain" description="PcRGLX/YetA-like N-terminal RIFT barrel" evidence="2">
    <location>
        <begin position="2"/>
        <end position="77"/>
    </location>
</feature>
<dbReference type="PANTHER" id="PTHR40081">
    <property type="entry name" value="CONCANAVALIN A-LIKE LECTIN/GLUCANASE"/>
    <property type="match status" value="1"/>
</dbReference>
<feature type="compositionally biased region" description="Basic and acidic residues" evidence="1">
    <location>
        <begin position="1"/>
        <end position="11"/>
    </location>
</feature>
<dbReference type="Proteomes" id="UP000295302">
    <property type="component" value="Unassembled WGS sequence"/>
</dbReference>
<sequence>MTELRWLDRPGEQGVTWGVPWPRGQVRPGTPFALTDASGRDVPVQSWVTATWPDGSVKWSAHAAGAGPAAESYRLEPGREPAAPGTPVTVARED</sequence>
<protein>
    <submittedName>
        <fullName evidence="3">Tat pathway signal sequence domain protein</fullName>
    </submittedName>
</protein>
<dbReference type="Pfam" id="PF19501">
    <property type="entry name" value="PcRGLX_1st"/>
    <property type="match status" value="1"/>
</dbReference>
<comment type="caution">
    <text evidence="3">The sequence shown here is derived from an EMBL/GenBank/DDBJ whole genome shotgun (WGS) entry which is preliminary data.</text>
</comment>
<reference evidence="3 4" key="1">
    <citation type="submission" date="2019-03" db="EMBL/GenBank/DDBJ databases">
        <title>Draft genome sequences of novel Actinobacteria.</title>
        <authorList>
            <person name="Sahin N."/>
            <person name="Ay H."/>
            <person name="Saygin H."/>
        </authorList>
    </citation>
    <scope>NUCLEOTIDE SEQUENCE [LARGE SCALE GENOMIC DNA]</scope>
    <source>
        <strain evidence="3 4">CH32</strain>
    </source>
</reference>
<feature type="non-terminal residue" evidence="3">
    <location>
        <position position="94"/>
    </location>
</feature>
<accession>A0A4R4XQJ9</accession>
<feature type="region of interest" description="Disordered" evidence="1">
    <location>
        <begin position="1"/>
        <end position="23"/>
    </location>
</feature>
<feature type="region of interest" description="Disordered" evidence="1">
    <location>
        <begin position="70"/>
        <end position="94"/>
    </location>
</feature>
<evidence type="ECO:0000313" key="4">
    <source>
        <dbReference type="Proteomes" id="UP000295302"/>
    </source>
</evidence>
<gene>
    <name evidence="3" type="ORF">E1286_42670</name>
</gene>
<evidence type="ECO:0000259" key="2">
    <source>
        <dbReference type="Pfam" id="PF19501"/>
    </source>
</evidence>
<dbReference type="InterPro" id="IPR045793">
    <property type="entry name" value="PcRGLX/YetA-like"/>
</dbReference>
<dbReference type="AlphaFoldDB" id="A0A4R4XQJ9"/>
<organism evidence="3 4">
    <name type="scientific">Nonomuraea terrae</name>
    <dbReference type="NCBI Taxonomy" id="2530383"/>
    <lineage>
        <taxon>Bacteria</taxon>
        <taxon>Bacillati</taxon>
        <taxon>Actinomycetota</taxon>
        <taxon>Actinomycetes</taxon>
        <taxon>Streptosporangiales</taxon>
        <taxon>Streptosporangiaceae</taxon>
        <taxon>Nonomuraea</taxon>
    </lineage>
</organism>